<accession>C1EE24</accession>
<protein>
    <submittedName>
        <fullName evidence="3">Uncharacterized protein</fullName>
    </submittedName>
</protein>
<feature type="transmembrane region" description="Helical" evidence="2">
    <location>
        <begin position="137"/>
        <end position="160"/>
    </location>
</feature>
<dbReference type="KEGG" id="mis:MICPUN_62474"/>
<reference evidence="3 4" key="1">
    <citation type="journal article" date="2009" name="Science">
        <title>Green evolution and dynamic adaptations revealed by genomes of the marine picoeukaryotes Micromonas.</title>
        <authorList>
            <person name="Worden A.Z."/>
            <person name="Lee J.H."/>
            <person name="Mock T."/>
            <person name="Rouze P."/>
            <person name="Simmons M.P."/>
            <person name="Aerts A.L."/>
            <person name="Allen A.E."/>
            <person name="Cuvelier M.L."/>
            <person name="Derelle E."/>
            <person name="Everett M.V."/>
            <person name="Foulon E."/>
            <person name="Grimwood J."/>
            <person name="Gundlach H."/>
            <person name="Henrissat B."/>
            <person name="Napoli C."/>
            <person name="McDonald S.M."/>
            <person name="Parker M.S."/>
            <person name="Rombauts S."/>
            <person name="Salamov A."/>
            <person name="Von Dassow P."/>
            <person name="Badger J.H."/>
            <person name="Coutinho P.M."/>
            <person name="Demir E."/>
            <person name="Dubchak I."/>
            <person name="Gentemann C."/>
            <person name="Eikrem W."/>
            <person name="Gready J.E."/>
            <person name="John U."/>
            <person name="Lanier W."/>
            <person name="Lindquist E.A."/>
            <person name="Lucas S."/>
            <person name="Mayer K.F."/>
            <person name="Moreau H."/>
            <person name="Not F."/>
            <person name="Otillar R."/>
            <person name="Panaud O."/>
            <person name="Pangilinan J."/>
            <person name="Paulsen I."/>
            <person name="Piegu B."/>
            <person name="Poliakov A."/>
            <person name="Robbens S."/>
            <person name="Schmutz J."/>
            <person name="Toulza E."/>
            <person name="Wyss T."/>
            <person name="Zelensky A."/>
            <person name="Zhou K."/>
            <person name="Armbrust E.V."/>
            <person name="Bhattacharya D."/>
            <person name="Goodenough U.W."/>
            <person name="Van de Peer Y."/>
            <person name="Grigoriev I.V."/>
        </authorList>
    </citation>
    <scope>NUCLEOTIDE SEQUENCE [LARGE SCALE GENOMIC DNA]</scope>
    <source>
        <strain evidence="4">RCC299 / NOUM17</strain>
    </source>
</reference>
<dbReference type="AlphaFoldDB" id="C1EE24"/>
<feature type="transmembrane region" description="Helical" evidence="2">
    <location>
        <begin position="106"/>
        <end position="125"/>
    </location>
</feature>
<keyword evidence="2" id="KW-0812">Transmembrane</keyword>
<keyword evidence="4" id="KW-1185">Reference proteome</keyword>
<feature type="region of interest" description="Disordered" evidence="1">
    <location>
        <begin position="1"/>
        <end position="52"/>
    </location>
</feature>
<evidence type="ECO:0000256" key="1">
    <source>
        <dbReference type="SAM" id="MobiDB-lite"/>
    </source>
</evidence>
<feature type="transmembrane region" description="Helical" evidence="2">
    <location>
        <begin position="187"/>
        <end position="208"/>
    </location>
</feature>
<keyword evidence="2" id="KW-1133">Transmembrane helix</keyword>
<dbReference type="InParanoid" id="C1EE24"/>
<feature type="compositionally biased region" description="Basic and acidic residues" evidence="1">
    <location>
        <begin position="1"/>
        <end position="14"/>
    </location>
</feature>
<gene>
    <name evidence="3" type="ORF">MICPUN_62474</name>
</gene>
<organism evidence="3 4">
    <name type="scientific">Micromonas commoda (strain RCC299 / NOUM17 / CCMP2709)</name>
    <name type="common">Picoplanktonic green alga</name>
    <dbReference type="NCBI Taxonomy" id="296587"/>
    <lineage>
        <taxon>Eukaryota</taxon>
        <taxon>Viridiplantae</taxon>
        <taxon>Chlorophyta</taxon>
        <taxon>Mamiellophyceae</taxon>
        <taxon>Mamiellales</taxon>
        <taxon>Mamiellaceae</taxon>
        <taxon>Micromonas</taxon>
    </lineage>
</organism>
<keyword evidence="2" id="KW-0472">Membrane</keyword>
<feature type="compositionally biased region" description="Low complexity" evidence="1">
    <location>
        <begin position="23"/>
        <end position="37"/>
    </location>
</feature>
<dbReference type="Proteomes" id="UP000002009">
    <property type="component" value="Chromosome 11"/>
</dbReference>
<evidence type="ECO:0000313" key="4">
    <source>
        <dbReference type="Proteomes" id="UP000002009"/>
    </source>
</evidence>
<name>C1EE24_MICCC</name>
<evidence type="ECO:0000256" key="2">
    <source>
        <dbReference type="SAM" id="Phobius"/>
    </source>
</evidence>
<sequence length="281" mass="30432">MWGSPKPKDARGESADPGNALVPAQSASMQQQGAQPAEFVDQPTATPTVRPEPKKILKARTLAEDFAASGWGKRFTLGLTWWTPMSPIVGYDGVGNAVSRLWENTVLLSGLIASLAGFAVVFPNSQVLEATPGWTTAYFVLWTLTFYFTVTSGFVATILLNKMCKCAPQNMPLWFAKFGGFVEVPQLFLYLGGWTAFGGLLACLHPLYKNDVAIYGLSGVSIGLVVLVTKIYSQTTDFEKACAKVAAKNTTGPGVGDALVMADYSRRRKDAGEQVDEYFNY</sequence>
<dbReference type="RefSeq" id="XP_002505205.1">
    <property type="nucleotide sequence ID" value="XM_002505159.1"/>
</dbReference>
<dbReference type="EMBL" id="CP001330">
    <property type="protein sequence ID" value="ACO66463.1"/>
    <property type="molecule type" value="Genomic_DNA"/>
</dbReference>
<evidence type="ECO:0000313" key="3">
    <source>
        <dbReference type="EMBL" id="ACO66463.1"/>
    </source>
</evidence>
<proteinExistence type="predicted"/>
<dbReference type="GeneID" id="8247323"/>
<feature type="transmembrane region" description="Helical" evidence="2">
    <location>
        <begin position="214"/>
        <end position="232"/>
    </location>
</feature>
<dbReference type="OrthoDB" id="10581767at2759"/>